<reference evidence="1 2" key="1">
    <citation type="submission" date="2013-11" db="EMBL/GenBank/DDBJ databases">
        <title>The Genome Sequence of Phytophthora parasitica P1976.</title>
        <authorList>
            <consortium name="The Broad Institute Genomics Platform"/>
            <person name="Russ C."/>
            <person name="Tyler B."/>
            <person name="Panabieres F."/>
            <person name="Shan W."/>
            <person name="Tripathy S."/>
            <person name="Grunwald N."/>
            <person name="Machado M."/>
            <person name="Johnson C.S."/>
            <person name="Walker B."/>
            <person name="Young S."/>
            <person name="Zeng Q."/>
            <person name="Gargeya S."/>
            <person name="Fitzgerald M."/>
            <person name="Haas B."/>
            <person name="Abouelleil A."/>
            <person name="Allen A.W."/>
            <person name="Alvarado L."/>
            <person name="Arachchi H.M."/>
            <person name="Berlin A.M."/>
            <person name="Chapman S.B."/>
            <person name="Gainer-Dewar J."/>
            <person name="Goldberg J."/>
            <person name="Griggs A."/>
            <person name="Gujja S."/>
            <person name="Hansen M."/>
            <person name="Howarth C."/>
            <person name="Imamovic A."/>
            <person name="Ireland A."/>
            <person name="Larimer J."/>
            <person name="McCowan C."/>
            <person name="Murphy C."/>
            <person name="Pearson M."/>
            <person name="Poon T.W."/>
            <person name="Priest M."/>
            <person name="Roberts A."/>
            <person name="Saif S."/>
            <person name="Shea T."/>
            <person name="Sisk P."/>
            <person name="Sykes S."/>
            <person name="Wortman J."/>
            <person name="Nusbaum C."/>
            <person name="Birren B."/>
        </authorList>
    </citation>
    <scope>NUCLEOTIDE SEQUENCE [LARGE SCALE GENOMIC DNA]</scope>
    <source>
        <strain evidence="1 2">P1976</strain>
    </source>
</reference>
<dbReference type="Proteomes" id="UP000028582">
    <property type="component" value="Unassembled WGS sequence"/>
</dbReference>
<accession>A0A081B3C8</accession>
<comment type="caution">
    <text evidence="1">The sequence shown here is derived from an EMBL/GenBank/DDBJ whole genome shotgun (WGS) entry which is preliminary data.</text>
</comment>
<dbReference type="EMBL" id="ANJA01000156">
    <property type="protein sequence ID" value="ETO85639.1"/>
    <property type="molecule type" value="Genomic_DNA"/>
</dbReference>
<proteinExistence type="predicted"/>
<gene>
    <name evidence="1" type="ORF">F444_00722</name>
</gene>
<dbReference type="AlphaFoldDB" id="A0A081B3C8"/>
<organism evidence="1 2">
    <name type="scientific">Phytophthora nicotianae P1976</name>
    <dbReference type="NCBI Taxonomy" id="1317066"/>
    <lineage>
        <taxon>Eukaryota</taxon>
        <taxon>Sar</taxon>
        <taxon>Stramenopiles</taxon>
        <taxon>Oomycota</taxon>
        <taxon>Peronosporomycetes</taxon>
        <taxon>Peronosporales</taxon>
        <taxon>Peronosporaceae</taxon>
        <taxon>Phytophthora</taxon>
    </lineage>
</organism>
<protein>
    <submittedName>
        <fullName evidence="1">Uncharacterized protein</fullName>
    </submittedName>
</protein>
<evidence type="ECO:0000313" key="2">
    <source>
        <dbReference type="Proteomes" id="UP000028582"/>
    </source>
</evidence>
<evidence type="ECO:0000313" key="1">
    <source>
        <dbReference type="EMBL" id="ETO85639.1"/>
    </source>
</evidence>
<sequence length="71" mass="8110">MIRTRTCVQIVLTTSADRILVVYEISGLHPGQVVNAKLEVDERFPVFNIVQLYEAHRPFSYPKPLSRQAPT</sequence>
<name>A0A081B3C8_PHYNI</name>